<dbReference type="GO" id="GO:0000287">
    <property type="term" value="F:magnesium ion binding"/>
    <property type="evidence" value="ECO:0007669"/>
    <property type="project" value="UniProtKB-UniRule"/>
</dbReference>
<feature type="binding site" evidence="2">
    <location>
        <position position="40"/>
    </location>
    <ligand>
        <name>substrate</name>
    </ligand>
</feature>
<dbReference type="Pfam" id="PF01255">
    <property type="entry name" value="Prenyltransf"/>
    <property type="match status" value="1"/>
</dbReference>
<dbReference type="STRING" id="1817813.A2008_10475"/>
<name>A0A1F7WQU7_9BACT</name>
<feature type="binding site" evidence="2">
    <location>
        <position position="23"/>
    </location>
    <ligand>
        <name>Mg(2+)</name>
        <dbReference type="ChEBI" id="CHEBI:18420"/>
    </ligand>
</feature>
<comment type="subunit">
    <text evidence="2">Homodimer.</text>
</comment>
<feature type="binding site" evidence="2">
    <location>
        <begin position="196"/>
        <end position="198"/>
    </location>
    <ligand>
        <name>substrate</name>
    </ligand>
</feature>
<feature type="binding site" evidence="2">
    <location>
        <position position="28"/>
    </location>
    <ligand>
        <name>substrate</name>
    </ligand>
</feature>
<keyword evidence="2" id="KW-0479">Metal-binding</keyword>
<dbReference type="GO" id="GO:0016094">
    <property type="term" value="P:polyprenol biosynthetic process"/>
    <property type="evidence" value="ECO:0007669"/>
    <property type="project" value="TreeGrafter"/>
</dbReference>
<feature type="binding site" evidence="2">
    <location>
        <position position="36"/>
    </location>
    <ligand>
        <name>substrate</name>
    </ligand>
</feature>
<dbReference type="AlphaFoldDB" id="A0A1F7WQU7"/>
<proteinExistence type="inferred from homology"/>
<dbReference type="InterPro" id="IPR001441">
    <property type="entry name" value="UPP_synth-like"/>
</dbReference>
<dbReference type="SUPFAM" id="SSF64005">
    <property type="entry name" value="Undecaprenyl diphosphate synthase"/>
    <property type="match status" value="1"/>
</dbReference>
<keyword evidence="1 2" id="KW-0808">Transferase</keyword>
<comment type="similarity">
    <text evidence="2">Belongs to the UPP synthase family.</text>
</comment>
<gene>
    <name evidence="3" type="ORF">A2008_10475</name>
</gene>
<dbReference type="NCBIfam" id="NF011405">
    <property type="entry name" value="PRK14830.1"/>
    <property type="match status" value="1"/>
</dbReference>
<accession>A0A1F7WQU7</accession>
<dbReference type="HAMAP" id="MF_01139">
    <property type="entry name" value="ISPT"/>
    <property type="match status" value="1"/>
</dbReference>
<dbReference type="InterPro" id="IPR036424">
    <property type="entry name" value="UPP_synth-like_sf"/>
</dbReference>
<dbReference type="Gene3D" id="3.40.1180.10">
    <property type="entry name" value="Decaprenyl diphosphate synthase-like"/>
    <property type="match status" value="1"/>
</dbReference>
<dbReference type="PROSITE" id="PS01066">
    <property type="entry name" value="UPP_SYNTHASE"/>
    <property type="match status" value="1"/>
</dbReference>
<dbReference type="GO" id="GO:0045547">
    <property type="term" value="F:ditrans,polycis-polyprenyl diphosphate synthase [(2E,6E)-farnesyl diphosphate specific] activity"/>
    <property type="evidence" value="ECO:0007669"/>
    <property type="project" value="TreeGrafter"/>
</dbReference>
<feature type="active site" evidence="2">
    <location>
        <position position="23"/>
    </location>
</feature>
<dbReference type="PANTHER" id="PTHR10291:SF0">
    <property type="entry name" value="DEHYDRODOLICHYL DIPHOSPHATE SYNTHASE 2"/>
    <property type="match status" value="1"/>
</dbReference>
<evidence type="ECO:0000256" key="1">
    <source>
        <dbReference type="ARBA" id="ARBA00022679"/>
    </source>
</evidence>
<dbReference type="InterPro" id="IPR018520">
    <property type="entry name" value="UPP_synth-like_CS"/>
</dbReference>
<keyword evidence="2" id="KW-0460">Magnesium</keyword>
<comment type="cofactor">
    <cofactor evidence="2">
        <name>Mg(2+)</name>
        <dbReference type="ChEBI" id="CHEBI:18420"/>
    </cofactor>
    <text evidence="2">Binds 2 magnesium ions per subunit.</text>
</comment>
<evidence type="ECO:0000256" key="2">
    <source>
        <dbReference type="HAMAP-Rule" id="MF_01139"/>
    </source>
</evidence>
<feature type="active site" description="Proton acceptor" evidence="2">
    <location>
        <position position="71"/>
    </location>
</feature>
<feature type="binding site" evidence="2">
    <location>
        <begin position="68"/>
        <end position="70"/>
    </location>
    <ligand>
        <name>substrate</name>
    </ligand>
</feature>
<feature type="binding site" evidence="2">
    <location>
        <position position="74"/>
    </location>
    <ligand>
        <name>substrate</name>
    </ligand>
</feature>
<reference evidence="3 4" key="1">
    <citation type="journal article" date="2016" name="Nat. Commun.">
        <title>Thousands of microbial genomes shed light on interconnected biogeochemical processes in an aquifer system.</title>
        <authorList>
            <person name="Anantharaman K."/>
            <person name="Brown C.T."/>
            <person name="Hug L.A."/>
            <person name="Sharon I."/>
            <person name="Castelle C.J."/>
            <person name="Probst A.J."/>
            <person name="Thomas B.C."/>
            <person name="Singh A."/>
            <person name="Wilkins M.J."/>
            <person name="Karaoz U."/>
            <person name="Brodie E.L."/>
            <person name="Williams K.H."/>
            <person name="Hubbard S.S."/>
            <person name="Banfield J.F."/>
        </authorList>
    </citation>
    <scope>NUCLEOTIDE SEQUENCE [LARGE SCALE GENOMIC DNA]</scope>
</reference>
<feature type="binding site" evidence="2">
    <location>
        <position position="72"/>
    </location>
    <ligand>
        <name>substrate</name>
    </ligand>
</feature>
<dbReference type="PANTHER" id="PTHR10291">
    <property type="entry name" value="DEHYDRODOLICHYL DIPHOSPHATE SYNTHASE FAMILY MEMBER"/>
    <property type="match status" value="1"/>
</dbReference>
<comment type="function">
    <text evidence="2">Catalyzes the condensation of isopentenyl diphosphate (IPP) with allylic pyrophosphates generating different type of terpenoids.</text>
</comment>
<dbReference type="FunFam" id="3.40.1180.10:FF:000001">
    <property type="entry name" value="(2E,6E)-farnesyl-diphosphate-specific ditrans,polycis-undecaprenyl-diphosphate synthase"/>
    <property type="match status" value="1"/>
</dbReference>
<feature type="binding site" evidence="2">
    <location>
        <position position="209"/>
    </location>
    <ligand>
        <name>Mg(2+)</name>
        <dbReference type="ChEBI" id="CHEBI:18420"/>
    </ligand>
</feature>
<evidence type="ECO:0000313" key="3">
    <source>
        <dbReference type="EMBL" id="OGM05132.1"/>
    </source>
</evidence>
<dbReference type="EMBL" id="MGFH01000125">
    <property type="protein sequence ID" value="OGM05132.1"/>
    <property type="molecule type" value="Genomic_DNA"/>
</dbReference>
<protein>
    <recommendedName>
        <fullName evidence="2">Isoprenyl transferase</fullName>
        <ecNumber evidence="2">2.5.1.-</ecNumber>
    </recommendedName>
</protein>
<dbReference type="Proteomes" id="UP000178735">
    <property type="component" value="Unassembled WGS sequence"/>
</dbReference>
<feature type="binding site" evidence="2">
    <location>
        <begin position="24"/>
        <end position="27"/>
    </location>
    <ligand>
        <name>substrate</name>
    </ligand>
</feature>
<feature type="binding site" evidence="2">
    <location>
        <position position="190"/>
    </location>
    <ligand>
        <name>substrate</name>
    </ligand>
</feature>
<organism evidence="3 4">
    <name type="scientific">Candidatus Wallbacteria bacterium GWC2_49_35</name>
    <dbReference type="NCBI Taxonomy" id="1817813"/>
    <lineage>
        <taxon>Bacteria</taxon>
        <taxon>Candidatus Walliibacteriota</taxon>
    </lineage>
</organism>
<dbReference type="CDD" id="cd00475">
    <property type="entry name" value="Cis_IPPS"/>
    <property type="match status" value="1"/>
</dbReference>
<dbReference type="NCBIfam" id="TIGR00055">
    <property type="entry name" value="uppS"/>
    <property type="match status" value="1"/>
</dbReference>
<dbReference type="EC" id="2.5.1.-" evidence="2"/>
<evidence type="ECO:0000313" key="4">
    <source>
        <dbReference type="Proteomes" id="UP000178735"/>
    </source>
</evidence>
<comment type="caution">
    <text evidence="3">The sequence shown here is derived from an EMBL/GenBank/DDBJ whole genome shotgun (WGS) entry which is preliminary data.</text>
</comment>
<sequence>MNDYSIEELKLMPKPSHIAVIMDGNGRWAVRQGQPRTYGHMKGVATVEKITEFCARIGVGALTLYSFSTENWKRPAEEVNFLMSIFNEYMKAKLQKFLDNDIRFNVIGRVNELPAEVRETIAHTKEATAGCRGMFLNLAVNYSGRAEITDAVRRIAAEHTAEGDTGYIDENYIRNFLYMPAMPDPELLIRTSNEFRVSNFLLWQIAYSEIYITEKLWPDFDERDLVAAIRDYNSRERRFGGVTPAAPPQNTMEAADIK</sequence>